<evidence type="ECO:0000256" key="4">
    <source>
        <dbReference type="ARBA" id="ARBA00022679"/>
    </source>
</evidence>
<dbReference type="GO" id="GO:0016746">
    <property type="term" value="F:acyltransferase activity"/>
    <property type="evidence" value="ECO:0007669"/>
    <property type="project" value="UniProtKB-KW"/>
</dbReference>
<keyword evidence="8" id="KW-1133">Transmembrane helix</keyword>
<comment type="subcellular location">
    <subcellularLocation>
        <location evidence="1">Cell inner membrane</location>
    </subcellularLocation>
</comment>
<feature type="compositionally biased region" description="Basic and acidic residues" evidence="7">
    <location>
        <begin position="323"/>
        <end position="345"/>
    </location>
</feature>
<evidence type="ECO:0008006" key="10">
    <source>
        <dbReference type="Google" id="ProtNLM"/>
    </source>
</evidence>
<protein>
    <recommendedName>
        <fullName evidence="10">Lauroyl/myristoyl acyltransferase</fullName>
    </recommendedName>
</protein>
<feature type="region of interest" description="Disordered" evidence="7">
    <location>
        <begin position="303"/>
        <end position="345"/>
    </location>
</feature>
<feature type="transmembrane region" description="Helical" evidence="8">
    <location>
        <begin position="6"/>
        <end position="25"/>
    </location>
</feature>
<dbReference type="GO" id="GO:0005886">
    <property type="term" value="C:plasma membrane"/>
    <property type="evidence" value="ECO:0007669"/>
    <property type="project" value="UniProtKB-SubCell"/>
</dbReference>
<dbReference type="AlphaFoldDB" id="A0A7C4ARA2"/>
<keyword evidence="3" id="KW-0997">Cell inner membrane</keyword>
<evidence type="ECO:0000256" key="7">
    <source>
        <dbReference type="SAM" id="MobiDB-lite"/>
    </source>
</evidence>
<evidence type="ECO:0000256" key="2">
    <source>
        <dbReference type="ARBA" id="ARBA00022475"/>
    </source>
</evidence>
<proteinExistence type="predicted"/>
<keyword evidence="5 8" id="KW-0472">Membrane</keyword>
<keyword evidence="2" id="KW-1003">Cell membrane</keyword>
<sequence length="345" mass="39519">MKFSLLIDYVVFLLVRLIEIILCIIPEKFAMTMGRVAGRLMFILFRDRQAAAIENLTIAFGKEKPPSWIRTTALKSFEHLGQLAVEFFRIRRWTQEDMSSRIIIDGKLPYDLIMMPGQHGICLMTSHFGCFEVSAATVMFLGIRTNLIVTGLKNPFLSRYFFSRGGGDYEKTGIRTFPHKGVAKRLIQALREGEMVAFLGDQRGDAERGIFVNFFGSPAPANEIFARLAIDGEARVIPLCTYRLDDGRYQSIFGEEIRLQVTGDQRQDLITVSQQFHDVFEAWLRIKPEQGFWLQRKWRRKPSKHKRARRTQGSIAGSLPSSERTRSDEDDSIHTKTARDESSLN</sequence>
<dbReference type="PANTHER" id="PTHR30606">
    <property type="entry name" value="LIPID A BIOSYNTHESIS LAUROYL ACYLTRANSFERASE"/>
    <property type="match status" value="1"/>
</dbReference>
<name>A0A7C4ARA2_9BACT</name>
<evidence type="ECO:0000313" key="9">
    <source>
        <dbReference type="EMBL" id="HGH60698.1"/>
    </source>
</evidence>
<evidence type="ECO:0000256" key="8">
    <source>
        <dbReference type="SAM" id="Phobius"/>
    </source>
</evidence>
<evidence type="ECO:0000256" key="3">
    <source>
        <dbReference type="ARBA" id="ARBA00022519"/>
    </source>
</evidence>
<evidence type="ECO:0000256" key="6">
    <source>
        <dbReference type="ARBA" id="ARBA00023315"/>
    </source>
</evidence>
<organism evidence="9">
    <name type="scientific">Desulfomonile tiedjei</name>
    <dbReference type="NCBI Taxonomy" id="2358"/>
    <lineage>
        <taxon>Bacteria</taxon>
        <taxon>Pseudomonadati</taxon>
        <taxon>Thermodesulfobacteriota</taxon>
        <taxon>Desulfomonilia</taxon>
        <taxon>Desulfomonilales</taxon>
        <taxon>Desulfomonilaceae</taxon>
        <taxon>Desulfomonile</taxon>
    </lineage>
</organism>
<accession>A0A7C4ARA2</accession>
<dbReference type="InterPro" id="IPR004960">
    <property type="entry name" value="LipA_acyltrans"/>
</dbReference>
<evidence type="ECO:0000256" key="5">
    <source>
        <dbReference type="ARBA" id="ARBA00023136"/>
    </source>
</evidence>
<keyword evidence="4" id="KW-0808">Transferase</keyword>
<keyword evidence="8" id="KW-0812">Transmembrane</keyword>
<dbReference type="PANTHER" id="PTHR30606:SF10">
    <property type="entry name" value="PHOSPHATIDYLINOSITOL MANNOSIDE ACYLTRANSFERASE"/>
    <property type="match status" value="1"/>
</dbReference>
<comment type="caution">
    <text evidence="9">The sequence shown here is derived from an EMBL/GenBank/DDBJ whole genome shotgun (WGS) entry which is preliminary data.</text>
</comment>
<dbReference type="CDD" id="cd07984">
    <property type="entry name" value="LPLAT_LABLAT-like"/>
    <property type="match status" value="1"/>
</dbReference>
<dbReference type="EMBL" id="DTGT01000164">
    <property type="protein sequence ID" value="HGH60698.1"/>
    <property type="molecule type" value="Genomic_DNA"/>
</dbReference>
<dbReference type="GO" id="GO:0009247">
    <property type="term" value="P:glycolipid biosynthetic process"/>
    <property type="evidence" value="ECO:0007669"/>
    <property type="project" value="UniProtKB-ARBA"/>
</dbReference>
<evidence type="ECO:0000256" key="1">
    <source>
        <dbReference type="ARBA" id="ARBA00004533"/>
    </source>
</evidence>
<gene>
    <name evidence="9" type="ORF">ENV54_05300</name>
</gene>
<dbReference type="Pfam" id="PF03279">
    <property type="entry name" value="Lip_A_acyltrans"/>
    <property type="match status" value="1"/>
</dbReference>
<reference evidence="9" key="1">
    <citation type="journal article" date="2020" name="mSystems">
        <title>Genome- and Community-Level Interaction Insights into Carbon Utilization and Element Cycling Functions of Hydrothermarchaeota in Hydrothermal Sediment.</title>
        <authorList>
            <person name="Zhou Z."/>
            <person name="Liu Y."/>
            <person name="Xu W."/>
            <person name="Pan J."/>
            <person name="Luo Z.H."/>
            <person name="Li M."/>
        </authorList>
    </citation>
    <scope>NUCLEOTIDE SEQUENCE [LARGE SCALE GENOMIC DNA]</scope>
    <source>
        <strain evidence="9">SpSt-769</strain>
    </source>
</reference>
<keyword evidence="6" id="KW-0012">Acyltransferase</keyword>